<feature type="region of interest" description="Disordered" evidence="1">
    <location>
        <begin position="103"/>
        <end position="244"/>
    </location>
</feature>
<evidence type="ECO:0000313" key="2">
    <source>
        <dbReference type="EMBL" id="SJL07069.1"/>
    </source>
</evidence>
<feature type="compositionally biased region" description="Polar residues" evidence="1">
    <location>
        <begin position="9"/>
        <end position="26"/>
    </location>
</feature>
<feature type="compositionally biased region" description="Pro residues" evidence="1">
    <location>
        <begin position="127"/>
        <end position="139"/>
    </location>
</feature>
<dbReference type="OrthoDB" id="3070378at2759"/>
<dbReference type="STRING" id="47428.A0A284RE84"/>
<accession>A0A284RE84</accession>
<reference evidence="3" key="1">
    <citation type="journal article" date="2017" name="Nat. Ecol. Evol.">
        <title>Genome expansion and lineage-specific genetic innovations in the forest pathogenic fungi Armillaria.</title>
        <authorList>
            <person name="Sipos G."/>
            <person name="Prasanna A.N."/>
            <person name="Walter M.C."/>
            <person name="O'Connor E."/>
            <person name="Balint B."/>
            <person name="Krizsan K."/>
            <person name="Kiss B."/>
            <person name="Hess J."/>
            <person name="Varga T."/>
            <person name="Slot J."/>
            <person name="Riley R."/>
            <person name="Boka B."/>
            <person name="Rigling D."/>
            <person name="Barry K."/>
            <person name="Lee J."/>
            <person name="Mihaltcheva S."/>
            <person name="LaButti K."/>
            <person name="Lipzen A."/>
            <person name="Waldron R."/>
            <person name="Moloney N.M."/>
            <person name="Sperisen C."/>
            <person name="Kredics L."/>
            <person name="Vagvoelgyi C."/>
            <person name="Patrignani A."/>
            <person name="Fitzpatrick D."/>
            <person name="Nagy I."/>
            <person name="Doyle S."/>
            <person name="Anderson J.B."/>
            <person name="Grigoriev I.V."/>
            <person name="Gueldener U."/>
            <person name="Muensterkoetter M."/>
            <person name="Nagy L.G."/>
        </authorList>
    </citation>
    <scope>NUCLEOTIDE SEQUENCE [LARGE SCALE GENOMIC DNA]</scope>
    <source>
        <strain evidence="3">C18/9</strain>
    </source>
</reference>
<name>A0A284RE84_ARMOS</name>
<feature type="compositionally biased region" description="Acidic residues" evidence="1">
    <location>
        <begin position="211"/>
        <end position="236"/>
    </location>
</feature>
<feature type="compositionally biased region" description="Acidic residues" evidence="1">
    <location>
        <begin position="48"/>
        <end position="69"/>
    </location>
</feature>
<dbReference type="AlphaFoldDB" id="A0A284RE84"/>
<organism evidence="2 3">
    <name type="scientific">Armillaria ostoyae</name>
    <name type="common">Armillaria root rot fungus</name>
    <dbReference type="NCBI Taxonomy" id="47428"/>
    <lineage>
        <taxon>Eukaryota</taxon>
        <taxon>Fungi</taxon>
        <taxon>Dikarya</taxon>
        <taxon>Basidiomycota</taxon>
        <taxon>Agaricomycotina</taxon>
        <taxon>Agaricomycetes</taxon>
        <taxon>Agaricomycetidae</taxon>
        <taxon>Agaricales</taxon>
        <taxon>Marasmiineae</taxon>
        <taxon>Physalacriaceae</taxon>
        <taxon>Armillaria</taxon>
    </lineage>
</organism>
<protein>
    <submittedName>
        <fullName evidence="2">Uncharacterized protein</fullName>
    </submittedName>
</protein>
<feature type="compositionally biased region" description="Pro residues" evidence="1">
    <location>
        <begin position="148"/>
        <end position="158"/>
    </location>
</feature>
<evidence type="ECO:0000313" key="3">
    <source>
        <dbReference type="Proteomes" id="UP000219338"/>
    </source>
</evidence>
<dbReference type="Proteomes" id="UP000219338">
    <property type="component" value="Unassembled WGS sequence"/>
</dbReference>
<sequence length="435" mass="47230">MDRTDGEETNTTPSRLCSLSIAPQSQPEDDSVNVFDGYSSKSRHSVVIDDEGDEVEVSNSESETDEEELEPKGVTVAPVLEPVLKPETPKPAIEMVIDEMEADLGEPKMPEARPMVLPPDDVLSMLPPLPQSPVAPSPPHPEEDVEPTPEPTPQPPEAKPWKSKDLDAEKDVRVKLPPPSKPAPKPNNHVLRAPRREKSGVLALDRYLSDGGDEDTAMDRFDDDEDDDWDFVEAGDGEDRNGTKATSYFARGVVDRYRLAVFRKASTPSCQSMGRSFSGVSKALTDTTVESPSPSLRRGRNQGLTFRKHPHQFLRPKSPPSSYSGKSGKSLSQSASATLSALSSAGLLTPSPSMSSSMAGLHSLKSKESATSVSNQSLSDQSVNGADSGNPDPLSASEATWSDRPEKKNKKLKKYKENAEKVFSLFSSPRQPQPQ</sequence>
<feature type="compositionally biased region" description="Low complexity" evidence="1">
    <location>
        <begin position="320"/>
        <end position="358"/>
    </location>
</feature>
<feature type="region of interest" description="Disordered" evidence="1">
    <location>
        <begin position="269"/>
        <end position="415"/>
    </location>
</feature>
<feature type="region of interest" description="Disordered" evidence="1">
    <location>
        <begin position="1"/>
        <end position="75"/>
    </location>
</feature>
<evidence type="ECO:0000256" key="1">
    <source>
        <dbReference type="SAM" id="MobiDB-lite"/>
    </source>
</evidence>
<feature type="compositionally biased region" description="Polar residues" evidence="1">
    <location>
        <begin position="369"/>
        <end position="387"/>
    </location>
</feature>
<gene>
    <name evidence="2" type="ORF">ARMOST_10412</name>
</gene>
<feature type="compositionally biased region" description="Pro residues" evidence="1">
    <location>
        <begin position="176"/>
        <end position="185"/>
    </location>
</feature>
<feature type="compositionally biased region" description="Basic and acidic residues" evidence="1">
    <location>
        <begin position="159"/>
        <end position="174"/>
    </location>
</feature>
<keyword evidence="3" id="KW-1185">Reference proteome</keyword>
<dbReference type="EMBL" id="FUEG01000007">
    <property type="protein sequence ID" value="SJL07069.1"/>
    <property type="molecule type" value="Genomic_DNA"/>
</dbReference>
<proteinExistence type="predicted"/>
<feature type="compositionally biased region" description="Polar residues" evidence="1">
    <location>
        <begin position="269"/>
        <end position="294"/>
    </location>
</feature>